<keyword evidence="3 7" id="KW-0812">Transmembrane</keyword>
<evidence type="ECO:0000256" key="1">
    <source>
        <dbReference type="ARBA" id="ARBA00004370"/>
    </source>
</evidence>
<dbReference type="InterPro" id="IPR051423">
    <property type="entry name" value="CD225/Dispanin"/>
</dbReference>
<feature type="transmembrane region" description="Helical" evidence="7">
    <location>
        <begin position="77"/>
        <end position="101"/>
    </location>
</feature>
<accession>V8NGN2</accession>
<comment type="subcellular location">
    <subcellularLocation>
        <location evidence="1">Membrane</location>
    </subcellularLocation>
</comment>
<keyword evidence="5 7" id="KW-0472">Membrane</keyword>
<comment type="similarity">
    <text evidence="2">Belongs to the CD225/Dispanin family.</text>
</comment>
<organism evidence="8 9">
    <name type="scientific">Ophiophagus hannah</name>
    <name type="common">King cobra</name>
    <name type="synonym">Naja hannah</name>
    <dbReference type="NCBI Taxonomy" id="8665"/>
    <lineage>
        <taxon>Eukaryota</taxon>
        <taxon>Metazoa</taxon>
        <taxon>Chordata</taxon>
        <taxon>Craniata</taxon>
        <taxon>Vertebrata</taxon>
        <taxon>Euteleostomi</taxon>
        <taxon>Lepidosauria</taxon>
        <taxon>Squamata</taxon>
        <taxon>Bifurcata</taxon>
        <taxon>Unidentata</taxon>
        <taxon>Episquamata</taxon>
        <taxon>Toxicofera</taxon>
        <taxon>Serpentes</taxon>
        <taxon>Colubroidea</taxon>
        <taxon>Elapidae</taxon>
        <taxon>Elapinae</taxon>
        <taxon>Ophiophagus</taxon>
    </lineage>
</organism>
<dbReference type="PANTHER" id="PTHR14948:SF46">
    <property type="entry name" value="DISPANIN SUBFAMILY A MEMBER 2B-LIKE-RELATED"/>
    <property type="match status" value="1"/>
</dbReference>
<evidence type="ECO:0000256" key="6">
    <source>
        <dbReference type="SAM" id="MobiDB-lite"/>
    </source>
</evidence>
<dbReference type="PANTHER" id="PTHR14948">
    <property type="entry name" value="NG5"/>
    <property type="match status" value="1"/>
</dbReference>
<feature type="region of interest" description="Disordered" evidence="6">
    <location>
        <begin position="1"/>
        <end position="56"/>
    </location>
</feature>
<evidence type="ECO:0000256" key="2">
    <source>
        <dbReference type="ARBA" id="ARBA00006843"/>
    </source>
</evidence>
<comment type="caution">
    <text evidence="8">The sequence shown here is derived from an EMBL/GenBank/DDBJ whole genome shotgun (WGS) entry which is preliminary data.</text>
</comment>
<dbReference type="GO" id="GO:0016020">
    <property type="term" value="C:membrane"/>
    <property type="evidence" value="ECO:0007669"/>
    <property type="project" value="UniProtKB-SubCell"/>
</dbReference>
<evidence type="ECO:0000256" key="4">
    <source>
        <dbReference type="ARBA" id="ARBA00022989"/>
    </source>
</evidence>
<gene>
    <name evidence="8" type="ORF">L345_13538</name>
</gene>
<feature type="compositionally biased region" description="Polar residues" evidence="6">
    <location>
        <begin position="38"/>
        <end position="48"/>
    </location>
</feature>
<dbReference type="Proteomes" id="UP000018936">
    <property type="component" value="Unassembled WGS sequence"/>
</dbReference>
<proteinExistence type="inferred from homology"/>
<dbReference type="Pfam" id="PF04505">
    <property type="entry name" value="CD225"/>
    <property type="match status" value="1"/>
</dbReference>
<evidence type="ECO:0000256" key="3">
    <source>
        <dbReference type="ARBA" id="ARBA00022692"/>
    </source>
</evidence>
<feature type="compositionally biased region" description="Polar residues" evidence="6">
    <location>
        <begin position="1"/>
        <end position="13"/>
    </location>
</feature>
<dbReference type="EMBL" id="AZIM01004450">
    <property type="protein sequence ID" value="ETE60717.1"/>
    <property type="molecule type" value="Genomic_DNA"/>
</dbReference>
<keyword evidence="4 7" id="KW-1133">Transmembrane helix</keyword>
<evidence type="ECO:0000313" key="9">
    <source>
        <dbReference type="Proteomes" id="UP000018936"/>
    </source>
</evidence>
<keyword evidence="9" id="KW-1185">Reference proteome</keyword>
<dbReference type="AlphaFoldDB" id="V8NGN2"/>
<dbReference type="OrthoDB" id="6083617at2759"/>
<evidence type="ECO:0000256" key="7">
    <source>
        <dbReference type="SAM" id="Phobius"/>
    </source>
</evidence>
<dbReference type="InterPro" id="IPR007593">
    <property type="entry name" value="CD225/Dispanin_fam"/>
</dbReference>
<protein>
    <submittedName>
        <fullName evidence="8">Uncharacterized protein</fullName>
    </submittedName>
</protein>
<name>V8NGN2_OPHHA</name>
<feature type="non-terminal residue" evidence="8">
    <location>
        <position position="1"/>
    </location>
</feature>
<evidence type="ECO:0000256" key="5">
    <source>
        <dbReference type="ARBA" id="ARBA00023136"/>
    </source>
</evidence>
<evidence type="ECO:0000313" key="8">
    <source>
        <dbReference type="EMBL" id="ETE60717.1"/>
    </source>
</evidence>
<sequence length="133" mass="14892">MSNPGNEKTSQINEPFHPGQQPDPMKSAINPPPPMYQASPSMPYQNQPYAGPPEAMPMQPQQTILITNVQPVNERDYLGYSIFTLLCCFLPLGIAALVFSVKLGYCVLHQRHKVQILSKGSPIEYVLKQQNHM</sequence>
<reference evidence="8 9" key="1">
    <citation type="journal article" date="2013" name="Proc. Natl. Acad. Sci. U.S.A.">
        <title>The king cobra genome reveals dynamic gene evolution and adaptation in the snake venom system.</title>
        <authorList>
            <person name="Vonk F.J."/>
            <person name="Casewell N.R."/>
            <person name="Henkel C.V."/>
            <person name="Heimberg A.M."/>
            <person name="Jansen H.J."/>
            <person name="McCleary R.J."/>
            <person name="Kerkkamp H.M."/>
            <person name="Vos R.A."/>
            <person name="Guerreiro I."/>
            <person name="Calvete J.J."/>
            <person name="Wuster W."/>
            <person name="Woods A.E."/>
            <person name="Logan J.M."/>
            <person name="Harrison R.A."/>
            <person name="Castoe T.A."/>
            <person name="de Koning A.P."/>
            <person name="Pollock D.D."/>
            <person name="Yandell M."/>
            <person name="Calderon D."/>
            <person name="Renjifo C."/>
            <person name="Currier R.B."/>
            <person name="Salgado D."/>
            <person name="Pla D."/>
            <person name="Sanz L."/>
            <person name="Hyder A.S."/>
            <person name="Ribeiro J.M."/>
            <person name="Arntzen J.W."/>
            <person name="van den Thillart G.E."/>
            <person name="Boetzer M."/>
            <person name="Pirovano W."/>
            <person name="Dirks R.P."/>
            <person name="Spaink H.P."/>
            <person name="Duboule D."/>
            <person name="McGlinn E."/>
            <person name="Kini R.M."/>
            <person name="Richardson M.K."/>
        </authorList>
    </citation>
    <scope>NUCLEOTIDE SEQUENCE</scope>
    <source>
        <tissue evidence="8">Blood</tissue>
    </source>
</reference>